<dbReference type="InterPro" id="IPR041469">
    <property type="entry name" value="Subtilisin-like_FN3"/>
</dbReference>
<gene>
    <name evidence="15" type="ORF">FPE_LOCUS31932</name>
</gene>
<keyword evidence="6 10" id="KW-0378">Hydrolase</keyword>
<dbReference type="InterPro" id="IPR022398">
    <property type="entry name" value="Peptidase_S8_His-AS"/>
</dbReference>
<evidence type="ECO:0000256" key="6">
    <source>
        <dbReference type="ARBA" id="ARBA00022801"/>
    </source>
</evidence>
<organism evidence="15 16">
    <name type="scientific">Fraxinus pennsylvanica</name>
    <dbReference type="NCBI Taxonomy" id="56036"/>
    <lineage>
        <taxon>Eukaryota</taxon>
        <taxon>Viridiplantae</taxon>
        <taxon>Streptophyta</taxon>
        <taxon>Embryophyta</taxon>
        <taxon>Tracheophyta</taxon>
        <taxon>Spermatophyta</taxon>
        <taxon>Magnoliopsida</taxon>
        <taxon>eudicotyledons</taxon>
        <taxon>Gunneridae</taxon>
        <taxon>Pentapetalae</taxon>
        <taxon>asterids</taxon>
        <taxon>lamiids</taxon>
        <taxon>Lamiales</taxon>
        <taxon>Oleaceae</taxon>
        <taxon>Oleeae</taxon>
        <taxon>Fraxinus</taxon>
    </lineage>
</organism>
<evidence type="ECO:0000256" key="10">
    <source>
        <dbReference type="PROSITE-ProRule" id="PRU01240"/>
    </source>
</evidence>
<protein>
    <submittedName>
        <fullName evidence="15">Uncharacterized protein</fullName>
    </submittedName>
</protein>
<keyword evidence="4 10" id="KW-0645">Protease</keyword>
<evidence type="ECO:0000256" key="4">
    <source>
        <dbReference type="ARBA" id="ARBA00022670"/>
    </source>
</evidence>
<dbReference type="InterPro" id="IPR015500">
    <property type="entry name" value="Peptidase_S8_subtilisin-rel"/>
</dbReference>
<feature type="domain" description="Inhibitor I9" evidence="13">
    <location>
        <begin position="132"/>
        <end position="191"/>
    </location>
</feature>
<dbReference type="Pfam" id="PF17766">
    <property type="entry name" value="fn3_6"/>
    <property type="match status" value="1"/>
</dbReference>
<dbReference type="InterPro" id="IPR000209">
    <property type="entry name" value="Peptidase_S8/S53_dom"/>
</dbReference>
<comment type="similarity">
    <text evidence="2 10">Belongs to the peptidase S8 family.</text>
</comment>
<dbReference type="Proteomes" id="UP000834106">
    <property type="component" value="Chromosome 21"/>
</dbReference>
<keyword evidence="3" id="KW-0964">Secreted</keyword>
<reference evidence="15" key="1">
    <citation type="submission" date="2023-05" db="EMBL/GenBank/DDBJ databases">
        <authorList>
            <person name="Huff M."/>
        </authorList>
    </citation>
    <scope>NUCLEOTIDE SEQUENCE</scope>
</reference>
<dbReference type="GO" id="GO:0006508">
    <property type="term" value="P:proteolysis"/>
    <property type="evidence" value="ECO:0007669"/>
    <property type="project" value="UniProtKB-KW"/>
</dbReference>
<dbReference type="PRINTS" id="PR00723">
    <property type="entry name" value="SUBTILISIN"/>
</dbReference>
<accession>A0AAD2AAC1</accession>
<evidence type="ECO:0000256" key="7">
    <source>
        <dbReference type="ARBA" id="ARBA00022825"/>
    </source>
</evidence>
<feature type="domain" description="PA" evidence="12">
    <location>
        <begin position="452"/>
        <end position="535"/>
    </location>
</feature>
<dbReference type="InterPro" id="IPR010259">
    <property type="entry name" value="S8pro/Inhibitor_I9"/>
</dbReference>
<feature type="active site" description="Charge relay system" evidence="9 10">
    <location>
        <position position="233"/>
    </location>
</feature>
<dbReference type="InterPro" id="IPR023827">
    <property type="entry name" value="Peptidase_S8_Asp-AS"/>
</dbReference>
<dbReference type="CDD" id="cd04852">
    <property type="entry name" value="Peptidases_S8_3"/>
    <property type="match status" value="1"/>
</dbReference>
<evidence type="ECO:0000313" key="15">
    <source>
        <dbReference type="EMBL" id="CAI9784502.1"/>
    </source>
</evidence>
<evidence type="ECO:0000256" key="5">
    <source>
        <dbReference type="ARBA" id="ARBA00022729"/>
    </source>
</evidence>
<dbReference type="InterPro" id="IPR034197">
    <property type="entry name" value="Peptidases_S8_3"/>
</dbReference>
<keyword evidence="8" id="KW-0325">Glycoprotein</keyword>
<evidence type="ECO:0000256" key="1">
    <source>
        <dbReference type="ARBA" id="ARBA00004613"/>
    </source>
</evidence>
<dbReference type="SUPFAM" id="SSF52025">
    <property type="entry name" value="PA domain"/>
    <property type="match status" value="1"/>
</dbReference>
<sequence length="829" mass="90366">MPQCDGGVGGRVDGCGKMGLGWTKESWWRRNGFMVYGCDDGNNLSEPESFVGCCDWFLFDWTGGETERCSSMNMFRTLINRRARRSLKTWGLEKAPTWMVWRPSLWSISHRLHTKEQASQLISESSSNLKPYIVHVAHPTGSSNDLLSYYQTFLPEESRMIYSYHTVFKGFAARLSPEEVKAMEKIPGFISARVQDVVSLYTTHSPYFLGLNYNMGLWKESNYGKGVIIGVIDSGIFPDHPSFSDEGMPPPPAKWKGKCQFNFKAGNNKLIGAKDFSRENGTPLDENGHGTHVASIAAGNFVPGANLFGNANGTTAGIAPLAHLAMYKIKTNAYSEIDIKMELNVLRAIDAAISDGVDVISLSVGCLTSDYLDDLIAIGAFKAIERGIFVCAAAGNEGPNIGTVANYAPLILTVGASTIDRKIRATVVLGNNLELDGESAFQRMDFTPMQLSLVYLGSTASNSFCILASLANIDVRGKVVLCETGRIGRIKTGQAFRKAGCAAVIFMNKELEGDTINLKAHFHPVVYISYADGLKVIAYINSTATPRASLSFKGTIIGDDRAPSVAYFSGRGPNPLSIGILKPDIIGPGVNIVAAWHVPVEKISTKCPFNMISGTSMATPHLSGIASLLKCAHPSWSPAMIKSAIMTTADPMNIVNNPIEDQTLQPANIFATGSGHVNAIEAIDPGLVYDIHPEEYIRYLFSLNYTNEQVNTIVSREVDGSNISGISDAELNYPSFGIFLRYTSQTYFRTVTNVGEDNSIYSVVIDSPLGINVSVEPSRLQFSKLNQKLTYKVTFSRSATVRLNSVGQGSLIWISAKYSVRSPIVVYIE</sequence>
<dbReference type="Gene3D" id="3.40.50.200">
    <property type="entry name" value="Peptidase S8/S53 domain"/>
    <property type="match status" value="1"/>
</dbReference>
<evidence type="ECO:0000256" key="8">
    <source>
        <dbReference type="ARBA" id="ARBA00023180"/>
    </source>
</evidence>
<feature type="domain" description="Subtilisin-like protease fibronectin type-III" evidence="14">
    <location>
        <begin position="730"/>
        <end position="826"/>
    </location>
</feature>
<dbReference type="CDD" id="cd02120">
    <property type="entry name" value="PA_subtilisin_like"/>
    <property type="match status" value="1"/>
</dbReference>
<feature type="active site" description="Charge relay system" evidence="9 10">
    <location>
        <position position="616"/>
    </location>
</feature>
<comment type="subcellular location">
    <subcellularLocation>
        <location evidence="1">Secreted</location>
    </subcellularLocation>
</comment>
<dbReference type="PANTHER" id="PTHR10795">
    <property type="entry name" value="PROPROTEIN CONVERTASE SUBTILISIN/KEXIN"/>
    <property type="match status" value="1"/>
</dbReference>
<name>A0AAD2AAC1_9LAMI</name>
<proteinExistence type="inferred from homology"/>
<keyword evidence="7 10" id="KW-0720">Serine protease</keyword>
<keyword evidence="16" id="KW-1185">Reference proteome</keyword>
<dbReference type="Gene3D" id="3.50.30.30">
    <property type="match status" value="1"/>
</dbReference>
<dbReference type="Pfam" id="PF00082">
    <property type="entry name" value="Peptidase_S8"/>
    <property type="match status" value="1"/>
</dbReference>
<dbReference type="Gene3D" id="3.30.70.80">
    <property type="entry name" value="Peptidase S8 propeptide/proteinase inhibitor I9"/>
    <property type="match status" value="1"/>
</dbReference>
<dbReference type="AlphaFoldDB" id="A0AAD2AAC1"/>
<feature type="active site" description="Charge relay system" evidence="9 10">
    <location>
        <position position="289"/>
    </location>
</feature>
<dbReference type="Gene3D" id="2.60.40.2310">
    <property type="match status" value="1"/>
</dbReference>
<keyword evidence="5" id="KW-0732">Signal</keyword>
<dbReference type="InterPro" id="IPR045051">
    <property type="entry name" value="SBT"/>
</dbReference>
<evidence type="ECO:0000256" key="3">
    <source>
        <dbReference type="ARBA" id="ARBA00022525"/>
    </source>
</evidence>
<evidence type="ECO:0000259" key="12">
    <source>
        <dbReference type="Pfam" id="PF02225"/>
    </source>
</evidence>
<evidence type="ECO:0000313" key="16">
    <source>
        <dbReference type="Proteomes" id="UP000834106"/>
    </source>
</evidence>
<dbReference type="GO" id="GO:0004252">
    <property type="term" value="F:serine-type endopeptidase activity"/>
    <property type="evidence" value="ECO:0007669"/>
    <property type="project" value="UniProtKB-UniRule"/>
</dbReference>
<dbReference type="GO" id="GO:0005576">
    <property type="term" value="C:extracellular region"/>
    <property type="evidence" value="ECO:0007669"/>
    <property type="project" value="UniProtKB-SubCell"/>
</dbReference>
<dbReference type="InterPro" id="IPR046450">
    <property type="entry name" value="PA_dom_sf"/>
</dbReference>
<dbReference type="PROSITE" id="PS51892">
    <property type="entry name" value="SUBTILASE"/>
    <property type="match status" value="1"/>
</dbReference>
<feature type="domain" description="Peptidase S8/S53" evidence="11">
    <location>
        <begin position="224"/>
        <end position="653"/>
    </location>
</feature>
<dbReference type="SUPFAM" id="SSF52743">
    <property type="entry name" value="Subtilisin-like"/>
    <property type="match status" value="1"/>
</dbReference>
<evidence type="ECO:0000256" key="2">
    <source>
        <dbReference type="ARBA" id="ARBA00011073"/>
    </source>
</evidence>
<dbReference type="Pfam" id="PF02225">
    <property type="entry name" value="PA"/>
    <property type="match status" value="1"/>
</dbReference>
<dbReference type="PROSITE" id="PS00137">
    <property type="entry name" value="SUBTILASE_HIS"/>
    <property type="match status" value="1"/>
</dbReference>
<dbReference type="InterPro" id="IPR036852">
    <property type="entry name" value="Peptidase_S8/S53_dom_sf"/>
</dbReference>
<evidence type="ECO:0000259" key="14">
    <source>
        <dbReference type="Pfam" id="PF17766"/>
    </source>
</evidence>
<dbReference type="Pfam" id="PF05922">
    <property type="entry name" value="Inhibitor_I9"/>
    <property type="match status" value="1"/>
</dbReference>
<dbReference type="PROSITE" id="PS00136">
    <property type="entry name" value="SUBTILASE_ASP"/>
    <property type="match status" value="1"/>
</dbReference>
<dbReference type="InterPro" id="IPR037045">
    <property type="entry name" value="S8pro/Inhibitor_I9_sf"/>
</dbReference>
<dbReference type="EMBL" id="OU503056">
    <property type="protein sequence ID" value="CAI9784502.1"/>
    <property type="molecule type" value="Genomic_DNA"/>
</dbReference>
<dbReference type="InterPro" id="IPR003137">
    <property type="entry name" value="PA_domain"/>
</dbReference>
<evidence type="ECO:0000259" key="13">
    <source>
        <dbReference type="Pfam" id="PF05922"/>
    </source>
</evidence>
<evidence type="ECO:0000259" key="11">
    <source>
        <dbReference type="Pfam" id="PF00082"/>
    </source>
</evidence>
<evidence type="ECO:0000256" key="9">
    <source>
        <dbReference type="PIRSR" id="PIRSR615500-1"/>
    </source>
</evidence>